<comment type="caution">
    <text evidence="6">The sequence shown here is derived from an EMBL/GenBank/DDBJ whole genome shotgun (WGS) entry which is preliminary data.</text>
</comment>
<dbReference type="InterPro" id="IPR000847">
    <property type="entry name" value="LysR_HTH_N"/>
</dbReference>
<keyword evidence="7" id="KW-1185">Reference proteome</keyword>
<dbReference type="Gene3D" id="1.10.10.10">
    <property type="entry name" value="Winged helix-like DNA-binding domain superfamily/Winged helix DNA-binding domain"/>
    <property type="match status" value="1"/>
</dbReference>
<keyword evidence="3 6" id="KW-0238">DNA-binding</keyword>
<dbReference type="PANTHER" id="PTHR30419:SF8">
    <property type="entry name" value="NITROGEN ASSIMILATION TRANSCRIPTIONAL ACTIVATOR-RELATED"/>
    <property type="match status" value="1"/>
</dbReference>
<dbReference type="Pfam" id="PF00126">
    <property type="entry name" value="HTH_1"/>
    <property type="match status" value="1"/>
</dbReference>
<comment type="similarity">
    <text evidence="1">Belongs to the LysR transcriptional regulatory family.</text>
</comment>
<dbReference type="PROSITE" id="PS50931">
    <property type="entry name" value="HTH_LYSR"/>
    <property type="match status" value="1"/>
</dbReference>
<dbReference type="InterPro" id="IPR036388">
    <property type="entry name" value="WH-like_DNA-bd_sf"/>
</dbReference>
<accession>A0A4Q7NHU3</accession>
<gene>
    <name evidence="6" type="ORF">EV675_0463</name>
</gene>
<reference evidence="6 7" key="1">
    <citation type="submission" date="2019-02" db="EMBL/GenBank/DDBJ databases">
        <title>Genomic Encyclopedia of Type Strains, Phase IV (KMG-IV): sequencing the most valuable type-strain genomes for metagenomic binning, comparative biology and taxonomic classification.</title>
        <authorList>
            <person name="Goeker M."/>
        </authorList>
    </citation>
    <scope>NUCLEOTIDE SEQUENCE [LARGE SCALE GENOMIC DNA]</scope>
    <source>
        <strain evidence="6 7">K24</strain>
    </source>
</reference>
<dbReference type="SUPFAM" id="SSF46785">
    <property type="entry name" value="Winged helix' DNA-binding domain"/>
    <property type="match status" value="1"/>
</dbReference>
<dbReference type="GO" id="GO:0003700">
    <property type="term" value="F:DNA-binding transcription factor activity"/>
    <property type="evidence" value="ECO:0007669"/>
    <property type="project" value="InterPro"/>
</dbReference>
<evidence type="ECO:0000256" key="4">
    <source>
        <dbReference type="ARBA" id="ARBA00023163"/>
    </source>
</evidence>
<dbReference type="Proteomes" id="UP000292445">
    <property type="component" value="Unassembled WGS sequence"/>
</dbReference>
<name>A0A4Q7NHU3_9BURK</name>
<organism evidence="6 7">
    <name type="scientific">Pigmentiphaga kullae</name>
    <dbReference type="NCBI Taxonomy" id="151784"/>
    <lineage>
        <taxon>Bacteria</taxon>
        <taxon>Pseudomonadati</taxon>
        <taxon>Pseudomonadota</taxon>
        <taxon>Betaproteobacteria</taxon>
        <taxon>Burkholderiales</taxon>
        <taxon>Alcaligenaceae</taxon>
        <taxon>Pigmentiphaga</taxon>
    </lineage>
</organism>
<evidence type="ECO:0000256" key="1">
    <source>
        <dbReference type="ARBA" id="ARBA00009437"/>
    </source>
</evidence>
<evidence type="ECO:0000256" key="2">
    <source>
        <dbReference type="ARBA" id="ARBA00023015"/>
    </source>
</evidence>
<dbReference type="RefSeq" id="WP_130355812.1">
    <property type="nucleotide sequence ID" value="NZ_SGXC01000001.1"/>
</dbReference>
<dbReference type="GO" id="GO:0003677">
    <property type="term" value="F:DNA binding"/>
    <property type="evidence" value="ECO:0007669"/>
    <property type="project" value="UniProtKB-KW"/>
</dbReference>
<dbReference type="EMBL" id="SGXC01000001">
    <property type="protein sequence ID" value="RZS84446.1"/>
    <property type="molecule type" value="Genomic_DNA"/>
</dbReference>
<dbReference type="InterPro" id="IPR036390">
    <property type="entry name" value="WH_DNA-bd_sf"/>
</dbReference>
<dbReference type="GO" id="GO:0005829">
    <property type="term" value="C:cytosol"/>
    <property type="evidence" value="ECO:0007669"/>
    <property type="project" value="TreeGrafter"/>
</dbReference>
<dbReference type="Gene3D" id="3.40.190.290">
    <property type="match status" value="1"/>
</dbReference>
<evidence type="ECO:0000313" key="7">
    <source>
        <dbReference type="Proteomes" id="UP000292445"/>
    </source>
</evidence>
<dbReference type="CDD" id="cd08440">
    <property type="entry name" value="PBP2_LTTR_like_4"/>
    <property type="match status" value="1"/>
</dbReference>
<keyword evidence="2" id="KW-0805">Transcription regulation</keyword>
<dbReference type="Pfam" id="PF03466">
    <property type="entry name" value="LysR_substrate"/>
    <property type="match status" value="1"/>
</dbReference>
<dbReference type="InterPro" id="IPR050950">
    <property type="entry name" value="HTH-type_LysR_regulators"/>
</dbReference>
<protein>
    <submittedName>
        <fullName evidence="6">DNA-binding transcriptional LysR family regulator</fullName>
    </submittedName>
</protein>
<sequence>MKIDQLRTFVAVVDTGALVEAGDRVGRTPAALSMTLKQIESELGGALFEGERKNRLTPLGRHVHLQAQRALHAFDAALAQMRGYAQGGQGIARIAAVPSAATRLLPAAIARMRATRPGVRIDLRDIDSAAVIQAVSAGVVDFGIATAPASNADPDLKAEPLLKDPFVLVCPAGHRLNALKRPVRWRDIDPAEFIANGLCSRFSSPELSRLVEQAPLNLHNTTSLLTFVAQGFGVTLLPTMAVTASRTVRLLPLADQGATRSLDLITLRDASLSPASQAMLDLVLDCSRTMAATI</sequence>
<evidence type="ECO:0000256" key="3">
    <source>
        <dbReference type="ARBA" id="ARBA00023125"/>
    </source>
</evidence>
<dbReference type="AlphaFoldDB" id="A0A4Q7NHU3"/>
<evidence type="ECO:0000313" key="6">
    <source>
        <dbReference type="EMBL" id="RZS84446.1"/>
    </source>
</evidence>
<keyword evidence="4" id="KW-0804">Transcription</keyword>
<evidence type="ECO:0000259" key="5">
    <source>
        <dbReference type="PROSITE" id="PS50931"/>
    </source>
</evidence>
<dbReference type="OrthoDB" id="8675247at2"/>
<proteinExistence type="inferred from homology"/>
<feature type="domain" description="HTH lysR-type" evidence="5">
    <location>
        <begin position="1"/>
        <end position="59"/>
    </location>
</feature>
<dbReference type="SUPFAM" id="SSF53850">
    <property type="entry name" value="Periplasmic binding protein-like II"/>
    <property type="match status" value="1"/>
</dbReference>
<dbReference type="InterPro" id="IPR005119">
    <property type="entry name" value="LysR_subst-bd"/>
</dbReference>
<dbReference type="PANTHER" id="PTHR30419">
    <property type="entry name" value="HTH-TYPE TRANSCRIPTIONAL REGULATOR YBHD"/>
    <property type="match status" value="1"/>
</dbReference>